<gene>
    <name evidence="5" type="primary">101892273</name>
    <name evidence="7" type="synonym">LOC101892273</name>
</gene>
<dbReference type="NCBIfam" id="TIGR00714">
    <property type="entry name" value="hscB"/>
    <property type="match status" value="1"/>
</dbReference>
<dbReference type="SUPFAM" id="SSF46565">
    <property type="entry name" value="Chaperone J-domain"/>
    <property type="match status" value="1"/>
</dbReference>
<dbReference type="InterPro" id="IPR036869">
    <property type="entry name" value="J_dom_sf"/>
</dbReference>
<dbReference type="OrthoDB" id="448954at2759"/>
<dbReference type="PANTHER" id="PTHR14021:SF15">
    <property type="entry name" value="IRON-SULFUR CLUSTER CO-CHAPERONE PROTEIN HSCB"/>
    <property type="match status" value="1"/>
</dbReference>
<feature type="domain" description="J" evidence="4">
    <location>
        <begin position="96"/>
        <end position="161"/>
    </location>
</feature>
<dbReference type="Gene3D" id="1.10.287.110">
    <property type="entry name" value="DnaJ domain"/>
    <property type="match status" value="1"/>
</dbReference>
<evidence type="ECO:0000313" key="6">
    <source>
        <dbReference type="Proteomes" id="UP001652621"/>
    </source>
</evidence>
<dbReference type="SMART" id="SM00271">
    <property type="entry name" value="DnaJ"/>
    <property type="match status" value="1"/>
</dbReference>
<dbReference type="InterPro" id="IPR036386">
    <property type="entry name" value="HscB_C_sf"/>
</dbReference>
<evidence type="ECO:0000259" key="4">
    <source>
        <dbReference type="SMART" id="SM00271"/>
    </source>
</evidence>
<evidence type="ECO:0000313" key="7">
    <source>
        <dbReference type="RefSeq" id="XP_005182856.1"/>
    </source>
</evidence>
<organism evidence="5">
    <name type="scientific">Musca domestica</name>
    <name type="common">House fly</name>
    <dbReference type="NCBI Taxonomy" id="7370"/>
    <lineage>
        <taxon>Eukaryota</taxon>
        <taxon>Metazoa</taxon>
        <taxon>Ecdysozoa</taxon>
        <taxon>Arthropoda</taxon>
        <taxon>Hexapoda</taxon>
        <taxon>Insecta</taxon>
        <taxon>Pterygota</taxon>
        <taxon>Neoptera</taxon>
        <taxon>Endopterygota</taxon>
        <taxon>Diptera</taxon>
        <taxon>Brachycera</taxon>
        <taxon>Muscomorpha</taxon>
        <taxon>Muscoidea</taxon>
        <taxon>Muscidae</taxon>
        <taxon>Musca</taxon>
    </lineage>
</organism>
<evidence type="ECO:0000256" key="2">
    <source>
        <dbReference type="ARBA" id="ARBA00023186"/>
    </source>
</evidence>
<dbReference type="Proteomes" id="UP001652621">
    <property type="component" value="Unplaced"/>
</dbReference>
<dbReference type="CDD" id="cd06257">
    <property type="entry name" value="DnaJ"/>
    <property type="match status" value="1"/>
</dbReference>
<dbReference type="STRING" id="7370.A0A1I8MG35"/>
<reference evidence="7" key="2">
    <citation type="submission" date="2025-04" db="UniProtKB">
        <authorList>
            <consortium name="RefSeq"/>
        </authorList>
    </citation>
    <scope>IDENTIFICATION</scope>
    <source>
        <strain evidence="7">Aabys</strain>
    </source>
</reference>
<dbReference type="AlphaFoldDB" id="A0A1I8MG35"/>
<dbReference type="InterPro" id="IPR009073">
    <property type="entry name" value="HscB_oligo_C"/>
</dbReference>
<evidence type="ECO:0000256" key="3">
    <source>
        <dbReference type="SAM" id="Coils"/>
    </source>
</evidence>
<dbReference type="Pfam" id="PF07743">
    <property type="entry name" value="HSCB_C"/>
    <property type="match status" value="1"/>
</dbReference>
<dbReference type="eggNOG" id="KOG3192">
    <property type="taxonomic scope" value="Eukaryota"/>
</dbReference>
<dbReference type="HAMAP" id="MF_00682">
    <property type="entry name" value="HscB"/>
    <property type="match status" value="1"/>
</dbReference>
<name>A0A1I8MG35_MUSDO</name>
<keyword evidence="6" id="KW-1185">Reference proteome</keyword>
<accession>A0A1I8MG35</accession>
<dbReference type="Gene3D" id="1.20.1280.20">
    <property type="entry name" value="HscB, C-terminal domain"/>
    <property type="match status" value="1"/>
</dbReference>
<comment type="similarity">
    <text evidence="1">Belongs to the HscB family.</text>
</comment>
<dbReference type="RefSeq" id="XP_005182856.1">
    <property type="nucleotide sequence ID" value="XM_005182799.3"/>
</dbReference>
<dbReference type="VEuPathDB" id="VectorBase:MDOMA2_008087"/>
<dbReference type="InterPro" id="IPR001623">
    <property type="entry name" value="DnaJ_domain"/>
</dbReference>
<feature type="coiled-coil region" evidence="3">
    <location>
        <begin position="186"/>
        <end position="222"/>
    </location>
</feature>
<dbReference type="GO" id="GO:0044571">
    <property type="term" value="P:[2Fe-2S] cluster assembly"/>
    <property type="evidence" value="ECO:0007669"/>
    <property type="project" value="InterPro"/>
</dbReference>
<dbReference type="VEuPathDB" id="VectorBase:MDOA004523"/>
<dbReference type="PANTHER" id="PTHR14021">
    <property type="entry name" value="IRON-SULFUR CLUSTER CO-CHAPERONE PROTEIN HSCB"/>
    <property type="match status" value="1"/>
</dbReference>
<dbReference type="GO" id="GO:0051259">
    <property type="term" value="P:protein complex oligomerization"/>
    <property type="evidence" value="ECO:0007669"/>
    <property type="project" value="InterPro"/>
</dbReference>
<keyword evidence="2" id="KW-0143">Chaperone</keyword>
<dbReference type="GO" id="GO:0005739">
    <property type="term" value="C:mitochondrion"/>
    <property type="evidence" value="ECO:0007669"/>
    <property type="project" value="TreeGrafter"/>
</dbReference>
<dbReference type="GO" id="GO:0051087">
    <property type="term" value="F:protein-folding chaperone binding"/>
    <property type="evidence" value="ECO:0007669"/>
    <property type="project" value="InterPro"/>
</dbReference>
<evidence type="ECO:0000256" key="1">
    <source>
        <dbReference type="ARBA" id="ARBA00010476"/>
    </source>
</evidence>
<keyword evidence="3" id="KW-0175">Coiled coil</keyword>
<dbReference type="InterPro" id="IPR004640">
    <property type="entry name" value="HscB"/>
</dbReference>
<reference evidence="5" key="1">
    <citation type="submission" date="2020-05" db="UniProtKB">
        <authorList>
            <consortium name="EnsemblMetazoa"/>
        </authorList>
    </citation>
    <scope>IDENTIFICATION</scope>
    <source>
        <strain evidence="5">Aabys</strain>
    </source>
</reference>
<evidence type="ECO:0000313" key="5">
    <source>
        <dbReference type="EnsemblMetazoa" id="MDOA004523-PA"/>
    </source>
</evidence>
<proteinExistence type="inferred from homology"/>
<sequence>MRRVARICYANANKINGLGYTSCRTVGTTSALATLPRLQVEWEQLGAAPYLSTQQKRGYVPDNMSTASNCWNCKKDTTDRMLCQHCKHLQDVNTEVNYFELMDFPQTFALEASMLTKRFRQLQSLVHPDKFTNKTSREQSNSADWSSLINKAYKTLLIPIERGQYLLKLHGRQIPQDNSALDKEFLMEMMERNEEVDEANTKQELEDIHESLTKELEEKVKHLSKHFAGNNLEEATAVMVEMKYLLSIQKTIKNKLQSLMGS</sequence>
<dbReference type="GO" id="GO:0001671">
    <property type="term" value="F:ATPase activator activity"/>
    <property type="evidence" value="ECO:0007669"/>
    <property type="project" value="InterPro"/>
</dbReference>
<protein>
    <submittedName>
        <fullName evidence="7">Iron-sulfur cluster co-chaperone protein HscB, mitochondrial</fullName>
    </submittedName>
</protein>
<dbReference type="SUPFAM" id="SSF47144">
    <property type="entry name" value="HSC20 (HSCB), C-terminal oligomerisation domain"/>
    <property type="match status" value="1"/>
</dbReference>
<dbReference type="EnsemblMetazoa" id="MDOA004523-RA">
    <property type="protein sequence ID" value="MDOA004523-PA"/>
    <property type="gene ID" value="MDOA004523"/>
</dbReference>
<dbReference type="KEGG" id="mde:101892273"/>